<gene>
    <name evidence="2" type="ORF">Sya03_43160</name>
</gene>
<feature type="transmembrane region" description="Helical" evidence="1">
    <location>
        <begin position="360"/>
        <end position="384"/>
    </location>
</feature>
<dbReference type="AlphaFoldDB" id="A0A8J4DL76"/>
<keyword evidence="1" id="KW-0472">Membrane</keyword>
<evidence type="ECO:0000313" key="2">
    <source>
        <dbReference type="EMBL" id="GIJ04964.1"/>
    </source>
</evidence>
<evidence type="ECO:0000256" key="1">
    <source>
        <dbReference type="SAM" id="Phobius"/>
    </source>
</evidence>
<organism evidence="2 3">
    <name type="scientific">Spirilliplanes yamanashiensis</name>
    <dbReference type="NCBI Taxonomy" id="42233"/>
    <lineage>
        <taxon>Bacteria</taxon>
        <taxon>Bacillati</taxon>
        <taxon>Actinomycetota</taxon>
        <taxon>Actinomycetes</taxon>
        <taxon>Micromonosporales</taxon>
        <taxon>Micromonosporaceae</taxon>
        <taxon>Spirilliplanes</taxon>
    </lineage>
</organism>
<feature type="transmembrane region" description="Helical" evidence="1">
    <location>
        <begin position="274"/>
        <end position="295"/>
    </location>
</feature>
<keyword evidence="1" id="KW-0812">Transmembrane</keyword>
<accession>A0A8J4DL76</accession>
<dbReference type="EMBL" id="BOOY01000030">
    <property type="protein sequence ID" value="GIJ04964.1"/>
    <property type="molecule type" value="Genomic_DNA"/>
</dbReference>
<sequence length="503" mass="51736">MAHPSGEPRRGDPRLVRAYRRLLRAAYPPGPRRDELLDTLVETAPPGRRRPAVREVVNLLRHGGRARLGRPWSRGVVVLAVFVALAGGLLGAAGVSRLGWQAVGPLPAGAEAAGISGTVFPGLAVWGGGDAEKIVSQSDGEGLEYGYAVSWVRHTAATRDVAGYAAGVRARLEAAGWTVTGVDPPLDRTGVVGAQPGDAAAGFTARRGELGLRFSGTYWPGRPAYDGDGRAMYYLWQEPPSWLAAVTWLGFLPGALLAWLLTGWVSRSLQARPGLSLLAAGGAVLGVLFVVPAGLPAATPGGPADETAAPGADGLGYALATPAATAGVVAALLVLAAAARRPPRAPAWAGRWRRAVAGRPRAAVALGGVAVAVLGAGVVGVMGLHVVPGSCTPSAPAGVADPPSARLSYRARVFLDPQATDDQRNLAEAAIWRGMGGSQSFAGDSRSADFLAAYCRRGRPDARVADALPRHWTVDLASPGLFAGLAAELMATPGVVAVQHVPR</sequence>
<keyword evidence="3" id="KW-1185">Reference proteome</keyword>
<protein>
    <submittedName>
        <fullName evidence="2">Uncharacterized protein</fullName>
    </submittedName>
</protein>
<dbReference type="Proteomes" id="UP000652013">
    <property type="component" value="Unassembled WGS sequence"/>
</dbReference>
<feature type="transmembrane region" description="Helical" evidence="1">
    <location>
        <begin position="75"/>
        <end position="95"/>
    </location>
</feature>
<reference evidence="2" key="1">
    <citation type="submission" date="2021-01" db="EMBL/GenBank/DDBJ databases">
        <title>Whole genome shotgun sequence of Spirilliplanes yamanashiensis NBRC 15828.</title>
        <authorList>
            <person name="Komaki H."/>
            <person name="Tamura T."/>
        </authorList>
    </citation>
    <scope>NUCLEOTIDE SEQUENCE</scope>
    <source>
        <strain evidence="2">NBRC 15828</strain>
    </source>
</reference>
<proteinExistence type="predicted"/>
<keyword evidence="1" id="KW-1133">Transmembrane helix</keyword>
<evidence type="ECO:0000313" key="3">
    <source>
        <dbReference type="Proteomes" id="UP000652013"/>
    </source>
</evidence>
<feature type="transmembrane region" description="Helical" evidence="1">
    <location>
        <begin position="315"/>
        <end position="339"/>
    </location>
</feature>
<comment type="caution">
    <text evidence="2">The sequence shown here is derived from an EMBL/GenBank/DDBJ whole genome shotgun (WGS) entry which is preliminary data.</text>
</comment>
<feature type="transmembrane region" description="Helical" evidence="1">
    <location>
        <begin position="242"/>
        <end position="262"/>
    </location>
</feature>
<name>A0A8J4DL76_9ACTN</name>
<dbReference type="RefSeq" id="WP_203940182.1">
    <property type="nucleotide sequence ID" value="NZ_BAAAGJ010000018.1"/>
</dbReference>